<dbReference type="Pfam" id="PF16206">
    <property type="entry name" value="Mon2_C"/>
    <property type="match status" value="2"/>
</dbReference>
<dbReference type="PANTHER" id="PTHR10663:SF333">
    <property type="entry name" value="PROTEIN MON2 HOMOLOG"/>
    <property type="match status" value="1"/>
</dbReference>
<evidence type="ECO:0000313" key="10">
    <source>
        <dbReference type="Proteomes" id="UP000076881"/>
    </source>
</evidence>
<keyword evidence="3" id="KW-0653">Protein transport</keyword>
<reference evidence="9 10" key="1">
    <citation type="journal article" date="2016" name="Genome Biol. Evol.">
        <title>Divergent and convergent evolution of fungal pathogenicity.</title>
        <authorList>
            <person name="Shang Y."/>
            <person name="Xiao G."/>
            <person name="Zheng P."/>
            <person name="Cen K."/>
            <person name="Zhan S."/>
            <person name="Wang C."/>
        </authorList>
    </citation>
    <scope>NUCLEOTIDE SEQUENCE [LARGE SCALE GENOMIC DNA]</scope>
    <source>
        <strain evidence="9 10">RCEF 1005</strain>
    </source>
</reference>
<dbReference type="EMBL" id="AZHF01000006">
    <property type="protein sequence ID" value="OAA74349.1"/>
    <property type="molecule type" value="Genomic_DNA"/>
</dbReference>
<evidence type="ECO:0000256" key="3">
    <source>
        <dbReference type="ARBA" id="ARBA00022927"/>
    </source>
</evidence>
<keyword evidence="2" id="KW-0813">Transport</keyword>
<dbReference type="GO" id="GO:0005794">
    <property type="term" value="C:Golgi apparatus"/>
    <property type="evidence" value="ECO:0007669"/>
    <property type="project" value="UniProtKB-ARBA"/>
</dbReference>
<gene>
    <name evidence="9" type="ORF">LEL_07930</name>
</gene>
<organism evidence="9 10">
    <name type="scientific">Akanthomyces lecanii RCEF 1005</name>
    <dbReference type="NCBI Taxonomy" id="1081108"/>
    <lineage>
        <taxon>Eukaryota</taxon>
        <taxon>Fungi</taxon>
        <taxon>Dikarya</taxon>
        <taxon>Ascomycota</taxon>
        <taxon>Pezizomycotina</taxon>
        <taxon>Sordariomycetes</taxon>
        <taxon>Hypocreomycetidae</taxon>
        <taxon>Hypocreales</taxon>
        <taxon>Cordycipitaceae</taxon>
        <taxon>Akanthomyces</taxon>
        <taxon>Cordyceps confragosa</taxon>
    </lineage>
</organism>
<proteinExistence type="inferred from homology"/>
<dbReference type="PANTHER" id="PTHR10663">
    <property type="entry name" value="GUANYL-NUCLEOTIDE EXCHANGE FACTOR"/>
    <property type="match status" value="1"/>
</dbReference>
<feature type="compositionally biased region" description="Basic and acidic residues" evidence="5">
    <location>
        <begin position="516"/>
        <end position="529"/>
    </location>
</feature>
<feature type="coiled-coil region" evidence="4">
    <location>
        <begin position="7"/>
        <end position="38"/>
    </location>
</feature>
<dbReference type="InterPro" id="IPR032691">
    <property type="entry name" value="Mon2/Sec7/BIG1-like_HUS"/>
</dbReference>
<dbReference type="InterPro" id="IPR032629">
    <property type="entry name" value="DCB_dom"/>
</dbReference>
<evidence type="ECO:0000256" key="1">
    <source>
        <dbReference type="ARBA" id="ARBA00008144"/>
    </source>
</evidence>
<evidence type="ECO:0000313" key="9">
    <source>
        <dbReference type="EMBL" id="OAA74349.1"/>
    </source>
</evidence>
<keyword evidence="10" id="KW-1185">Reference proteome</keyword>
<dbReference type="InterPro" id="IPR032817">
    <property type="entry name" value="Mon2_C"/>
</dbReference>
<feature type="region of interest" description="Disordered" evidence="5">
    <location>
        <begin position="494"/>
        <end position="533"/>
    </location>
</feature>
<dbReference type="SUPFAM" id="SSF48371">
    <property type="entry name" value="ARM repeat"/>
    <property type="match status" value="2"/>
</dbReference>
<accession>A0A162N2A7</accession>
<dbReference type="GO" id="GO:0015031">
    <property type="term" value="P:protein transport"/>
    <property type="evidence" value="ECO:0007669"/>
    <property type="project" value="UniProtKB-KW"/>
</dbReference>
<protein>
    <submittedName>
        <fullName evidence="9">Endosomal peripheral membrane protein</fullName>
    </submittedName>
</protein>
<feature type="domain" description="Mon2 C-terminal" evidence="7">
    <location>
        <begin position="1021"/>
        <end position="1254"/>
    </location>
</feature>
<comment type="similarity">
    <text evidence="1">Belongs to the MON2 family.</text>
</comment>
<dbReference type="Pfam" id="PF16213">
    <property type="entry name" value="DCB"/>
    <property type="match status" value="1"/>
</dbReference>
<feature type="domain" description="Mon2/Sec7/BIG1-like HUS" evidence="6">
    <location>
        <begin position="218"/>
        <end position="371"/>
    </location>
</feature>
<dbReference type="OrthoDB" id="294853at2759"/>
<dbReference type="Proteomes" id="UP000076881">
    <property type="component" value="Unassembled WGS sequence"/>
</dbReference>
<dbReference type="InterPro" id="IPR016024">
    <property type="entry name" value="ARM-type_fold"/>
</dbReference>
<dbReference type="STRING" id="1081108.A0A162N2A7"/>
<evidence type="ECO:0000259" key="7">
    <source>
        <dbReference type="Pfam" id="PF16206"/>
    </source>
</evidence>
<evidence type="ECO:0000256" key="5">
    <source>
        <dbReference type="SAM" id="MobiDB-lite"/>
    </source>
</evidence>
<evidence type="ECO:0000256" key="2">
    <source>
        <dbReference type="ARBA" id="ARBA00022448"/>
    </source>
</evidence>
<feature type="domain" description="Mon2/Sec7/BIG1-like dimerisation and cyclophilin-binding" evidence="8">
    <location>
        <begin position="4"/>
        <end position="193"/>
    </location>
</feature>
<comment type="caution">
    <text evidence="9">The sequence shown here is derived from an EMBL/GenBank/DDBJ whole genome shotgun (WGS) entry which is preliminary data.</text>
</comment>
<feature type="domain" description="Mon2 C-terminal" evidence="7">
    <location>
        <begin position="1386"/>
        <end position="1730"/>
    </location>
</feature>
<evidence type="ECO:0000256" key="4">
    <source>
        <dbReference type="SAM" id="Coils"/>
    </source>
</evidence>
<feature type="region of interest" description="Disordered" evidence="5">
    <location>
        <begin position="799"/>
        <end position="820"/>
    </location>
</feature>
<name>A0A162N2A7_CORDF</name>
<sequence>MTTQLLATELANLIQESKRKHNDLRQAAEKSLEDLKQLGSISESAVSDREFYHFQPCRVYTDSLAPDLSQRTSFVNPFIIACGTKNAKFTSIAIVCLQRLIVASALPRSKLNQVLEALMQASSAALDVQLKILQALPSLLQNYAAELQGELLVTTLNICFILQSSKNAIVNNTSAATLQQLVVAVFDKVVTEDKNGSNQPFVGEAATADGKVQLRTAALDACRIFNDLCLLTENQRPEYMRFAGLPQTFGLELIESVITNHGNLLAAHPEQVQVLRVRVMPLLVSGLKGKPTFSTSVRLVRILYTLLRRHISLLPVECGEALGILTHLMDQDSSLWKRALCMEVFRGLFAEHSLIREIYALYDAKEGQKDIFKALVAIFVRLGTEKPAVIGLSHQSTIPASDNRDGQDASDQAVLEASGVSGIMSGTSGAESSHVGISSRWSTIRIPCIDQLDKTEPPPIPETYVYSLILACISSLSDGLAKFILPLTVSGDNKGRRKISPQELDRDSPKPQQLEAENHPTRTRTERSSSFKKNPIPINPLTLESHPLHAEVMICSSIVDECWPAILATCSNFLYASLDSEYYHGLVRAFQRFAHVAGLLQLATPRDAFLTTLGKSAVPPNVLTACLNAGQSRPLTPAAAPESPASSILSNARGLLSVETLQSPQATEKQRQVNADMASASLNTRNLLCLRALLNLGIALGPTLGTSWSIILETLQQADLVLFSTSKGSLRSPSMSRAPDQGSESENISLMANFSNEVRSVETAASRLLESTIDFPDEQFTQVVQAICGLLAVQLSSDSSPAQPQAKEPLKPGQRPGQGHRRALSFANQTITGTNQELLFALAKLGEIASINSERLLTSDPAKSGWDLLVTQLSTTLDSTTLSAPVRTRAAEVLARFMLESGSMAASLSEDLRGPIQLRLLVGLRESLAALQKKKREDSVAGNATDLEIYRIILEGLRQILENYGESLVEGWDVAFEIIGSVFVAKDTISEQGRESSKPIGTRSSKLVRSAFGSLQLICSDFLASLPNNCFLILVDALYNFSSQDDELNIALTTVTFFWILSDFLSSRSKSLEITEELMKDVDSTSLAKLASNSEDQNSSAALWLLLLQRLTAVSSDTRLELRNSAIQTLLRIFDAYGDRLTPEAWSMCIRSVLFRLLSSLEDELESTSEDETDGNRNEWHDTSVVALDGISTLLANYLDALTAHSSFNELWKELLTHFATLLDFKVLAINTAAFKALALILSQANEEQKANLNENAVDLAWELWARGVPAAVVSEGEGEDNQGCLIAYVAALTELYQLIQENLTVKRVERILTLLHLSAQEASYGSFASDLDNLTQLQSKIMAAVKMIRTDVEGIPSAMLSYGSKLVTLAFEQESTREKKSKRTFVALSRASISCLETVALKHAADKDIYASGSLATALVALCKPIALKYGFPLTTKAVQPWRVATSSALAILEATLPQLKDLHVPKETAQHIWFNVASLGDSILSADCDDAAAGTNFAADEEFDIASFKHLRGMIIPDLGAEDVPDQARKALASSLFKTSIIHAPTDADYEIINGESEAGLSALYETRTGQTVFVPPTCRTKIAYVAFEELFTLVAEEHADQPPITKSKPTKKGMAAKDDASLSMSIRARIASSVAPLFILRCALALRAYVADQPLRGKMPQPVSQRRELLWTLRRLVDLRSESDAIPALNGAQSTSRKHLLRLYPLLVKGLVAGGDEKVLELLREALDVIGGELGIA</sequence>
<evidence type="ECO:0000259" key="8">
    <source>
        <dbReference type="Pfam" id="PF16213"/>
    </source>
</evidence>
<keyword evidence="4" id="KW-0175">Coiled coil</keyword>
<dbReference type="Pfam" id="PF12783">
    <property type="entry name" value="Sec7-like_HUS"/>
    <property type="match status" value="1"/>
</dbReference>
<evidence type="ECO:0000259" key="6">
    <source>
        <dbReference type="Pfam" id="PF12783"/>
    </source>
</evidence>